<dbReference type="Pfam" id="PF03552">
    <property type="entry name" value="Cellulose_synt"/>
    <property type="match status" value="1"/>
</dbReference>
<keyword evidence="2" id="KW-0328">Glycosyltransferase</keyword>
<dbReference type="GO" id="GO:0016020">
    <property type="term" value="C:membrane"/>
    <property type="evidence" value="ECO:0007669"/>
    <property type="project" value="InterPro"/>
</dbReference>
<accession>A0A5N5G176</accession>
<evidence type="ECO:0000256" key="1">
    <source>
        <dbReference type="ARBA" id="ARBA00004308"/>
    </source>
</evidence>
<evidence type="ECO:0000256" key="7">
    <source>
        <dbReference type="ARBA" id="ARBA00023316"/>
    </source>
</evidence>
<evidence type="ECO:0000256" key="3">
    <source>
        <dbReference type="ARBA" id="ARBA00022679"/>
    </source>
</evidence>
<name>A0A5N5G176_9ROSA</name>
<evidence type="ECO:0000256" key="4">
    <source>
        <dbReference type="ARBA" id="ARBA00022692"/>
    </source>
</evidence>
<organism evidence="9 10">
    <name type="scientific">Pyrus ussuriensis x Pyrus communis</name>
    <dbReference type="NCBI Taxonomy" id="2448454"/>
    <lineage>
        <taxon>Eukaryota</taxon>
        <taxon>Viridiplantae</taxon>
        <taxon>Streptophyta</taxon>
        <taxon>Embryophyta</taxon>
        <taxon>Tracheophyta</taxon>
        <taxon>Spermatophyta</taxon>
        <taxon>Magnoliopsida</taxon>
        <taxon>eudicotyledons</taxon>
        <taxon>Gunneridae</taxon>
        <taxon>Pentapetalae</taxon>
        <taxon>rosids</taxon>
        <taxon>fabids</taxon>
        <taxon>Rosales</taxon>
        <taxon>Rosaceae</taxon>
        <taxon>Amygdaloideae</taxon>
        <taxon>Maleae</taxon>
        <taxon>Pyrus</taxon>
    </lineage>
</organism>
<keyword evidence="10" id="KW-1185">Reference proteome</keyword>
<keyword evidence="6 8" id="KW-0472">Membrane</keyword>
<dbReference type="OrthoDB" id="72851at2759"/>
<reference evidence="10" key="2">
    <citation type="submission" date="2019-10" db="EMBL/GenBank/DDBJ databases">
        <title>A de novo genome assembly of a pear dwarfing rootstock.</title>
        <authorList>
            <person name="Wang F."/>
            <person name="Wang J."/>
            <person name="Li S."/>
            <person name="Zhang Y."/>
            <person name="Fang M."/>
            <person name="Ma L."/>
            <person name="Zhao Y."/>
            <person name="Jiang S."/>
        </authorList>
    </citation>
    <scope>NUCLEOTIDE SEQUENCE [LARGE SCALE GENOMIC DNA]</scope>
</reference>
<keyword evidence="4 8" id="KW-0812">Transmembrane</keyword>
<protein>
    <submittedName>
        <fullName evidence="9">Cellulose synthase-like protein G3</fullName>
    </submittedName>
</protein>
<keyword evidence="7" id="KW-0961">Cell wall biogenesis/degradation</keyword>
<feature type="transmembrane region" description="Helical" evidence="8">
    <location>
        <begin position="373"/>
        <end position="394"/>
    </location>
</feature>
<reference evidence="9 10" key="1">
    <citation type="submission" date="2019-09" db="EMBL/GenBank/DDBJ databases">
        <authorList>
            <person name="Ou C."/>
        </authorList>
    </citation>
    <scope>NUCLEOTIDE SEQUENCE [LARGE SCALE GENOMIC DNA]</scope>
    <source>
        <strain evidence="9">S2</strain>
        <tissue evidence="9">Leaf</tissue>
    </source>
</reference>
<reference evidence="9 10" key="3">
    <citation type="submission" date="2019-11" db="EMBL/GenBank/DDBJ databases">
        <title>A de novo genome assembly of a pear dwarfing rootstock.</title>
        <authorList>
            <person name="Wang F."/>
            <person name="Wang J."/>
            <person name="Li S."/>
            <person name="Zhang Y."/>
            <person name="Fang M."/>
            <person name="Ma L."/>
            <person name="Zhao Y."/>
            <person name="Jiang S."/>
        </authorList>
    </citation>
    <scope>NUCLEOTIDE SEQUENCE [LARGE SCALE GENOMIC DNA]</scope>
    <source>
        <strain evidence="9">S2</strain>
        <tissue evidence="9">Leaf</tissue>
    </source>
</reference>
<feature type="transmembrane region" description="Helical" evidence="8">
    <location>
        <begin position="406"/>
        <end position="429"/>
    </location>
</feature>
<dbReference type="GO" id="GO:0030244">
    <property type="term" value="P:cellulose biosynthetic process"/>
    <property type="evidence" value="ECO:0007669"/>
    <property type="project" value="InterPro"/>
</dbReference>
<feature type="transmembrane region" description="Helical" evidence="8">
    <location>
        <begin position="562"/>
        <end position="581"/>
    </location>
</feature>
<dbReference type="GO" id="GO:0071555">
    <property type="term" value="P:cell wall organization"/>
    <property type="evidence" value="ECO:0007669"/>
    <property type="project" value="UniProtKB-KW"/>
</dbReference>
<evidence type="ECO:0000256" key="5">
    <source>
        <dbReference type="ARBA" id="ARBA00022989"/>
    </source>
</evidence>
<evidence type="ECO:0000256" key="6">
    <source>
        <dbReference type="ARBA" id="ARBA00023136"/>
    </source>
</evidence>
<dbReference type="GO" id="GO:0016760">
    <property type="term" value="F:cellulose synthase (UDP-forming) activity"/>
    <property type="evidence" value="ECO:0007669"/>
    <property type="project" value="InterPro"/>
</dbReference>
<evidence type="ECO:0000256" key="2">
    <source>
        <dbReference type="ARBA" id="ARBA00022676"/>
    </source>
</evidence>
<dbReference type="PANTHER" id="PTHR13301">
    <property type="entry name" value="X-BOX TRANSCRIPTION FACTOR-RELATED"/>
    <property type="match status" value="1"/>
</dbReference>
<keyword evidence="3" id="KW-0808">Transferase</keyword>
<dbReference type="AlphaFoldDB" id="A0A5N5G176"/>
<dbReference type="GO" id="GO:0012505">
    <property type="term" value="C:endomembrane system"/>
    <property type="evidence" value="ECO:0007669"/>
    <property type="project" value="UniProtKB-SubCell"/>
</dbReference>
<evidence type="ECO:0000256" key="8">
    <source>
        <dbReference type="SAM" id="Phobius"/>
    </source>
</evidence>
<evidence type="ECO:0000313" key="10">
    <source>
        <dbReference type="Proteomes" id="UP000327157"/>
    </source>
</evidence>
<feature type="transmembrane region" description="Helical" evidence="8">
    <location>
        <begin position="50"/>
        <end position="70"/>
    </location>
</feature>
<dbReference type="InterPro" id="IPR005150">
    <property type="entry name" value="Cellulose_synth"/>
</dbReference>
<dbReference type="Proteomes" id="UP000327157">
    <property type="component" value="Chromosome 14"/>
</dbReference>
<proteinExistence type="predicted"/>
<comment type="subcellular location">
    <subcellularLocation>
        <location evidence="1">Endomembrane system</location>
    </subcellularLocation>
</comment>
<feature type="transmembrane region" description="Helical" evidence="8">
    <location>
        <begin position="21"/>
        <end position="38"/>
    </location>
</feature>
<feature type="transmembrane region" description="Helical" evidence="8">
    <location>
        <begin position="496"/>
        <end position="516"/>
    </location>
</feature>
<dbReference type="EMBL" id="SMOL01000553">
    <property type="protein sequence ID" value="KAB2608867.1"/>
    <property type="molecule type" value="Genomic_DNA"/>
</dbReference>
<gene>
    <name evidence="9" type="ORF">D8674_012035</name>
</gene>
<evidence type="ECO:0000313" key="9">
    <source>
        <dbReference type="EMBL" id="KAB2608867.1"/>
    </source>
</evidence>
<feature type="transmembrane region" description="Helical" evidence="8">
    <location>
        <begin position="441"/>
        <end position="458"/>
    </location>
</feature>
<keyword evidence="5 8" id="KW-1133">Transmembrane helix</keyword>
<sequence>MTTTHDDLPLHTSKPSRQTTANRLFAVVHSCAILTLLYHHSLSLINSTTATSFFITLTFLVSDSILAFMFTTTQSLRMRPIYHDEFPENMKRVVQELDVPALDVFICTADPYKEPPMNVVNTALLVMAYDYPTEKLSVYVSDDGGSALTLFSFMEAAKFASHWLPFCRKNKIVECNPEAYFATDHSRFYEAEKIKDVYQGVKVMVNNVIEIGTVGPEHITGEREIQAFSKWTDKFTKLDHPTVIQVVLDNSKDKDVSDHLMPNLIYVSREKRRTSLHHFKAGALNALIGVRYGSLVEDFFTGYRMHCEGWKSIFCHPTRAAFYGDDPMNLIDVLNQNKRWAIGDLEVAFSKYSPITYGTCVMGPLMGLSYAHYAFWPIWSIPITTYAFLPQLALFNGLTTFPKPWFLLYVFLFLGAYIQDLLDFVLAGGTVQTWWNDQRMWLIRGLSSFLFGTIEFFLKSLGIASHGFNVTSKVLDDDQSKRYEQGTIEFGVPSAMFVPLTIAAIVNLAAFAWGNVEVFRGKCSIKGVFVQIFIAGFGTVNSKPIYEAITSRKDKGRIPEKTAVVSTSLAFALFAAAHVTLRN</sequence>
<comment type="caution">
    <text evidence="9">The sequence shown here is derived from an EMBL/GenBank/DDBJ whole genome shotgun (WGS) entry which is preliminary data.</text>
</comment>